<proteinExistence type="predicted"/>
<dbReference type="RefSeq" id="WP_089687324.1">
    <property type="nucleotide sequence ID" value="NZ_FNFO01000012.1"/>
</dbReference>
<feature type="chain" id="PRO_5011690199" evidence="1">
    <location>
        <begin position="21"/>
        <end position="186"/>
    </location>
</feature>
<dbReference type="Proteomes" id="UP000198510">
    <property type="component" value="Unassembled WGS sequence"/>
</dbReference>
<sequence length="186" mass="21947">MNKLCILTLCVLMIPSGLFAQDSEKDVEQIRAWYKEVNAGMRHYKKVAYPDVQINRDQSPAHFSKEGAQLYRLASVTMTKYFKGEQLVKMIVEFEGDREDLTSAYYFRNDSLFFVEKDKTVYHRPKWDDNFQETEKSVARNHFYIRNNHLLVWVNPEVKQVGTTDPSFHQQEAMILNDYPLYVSTE</sequence>
<name>A0A1G9SKH8_9BACT</name>
<dbReference type="STRING" id="1075417.SAMN05421823_112195"/>
<organism evidence="2 3">
    <name type="scientific">Catalinimonas alkaloidigena</name>
    <dbReference type="NCBI Taxonomy" id="1075417"/>
    <lineage>
        <taxon>Bacteria</taxon>
        <taxon>Pseudomonadati</taxon>
        <taxon>Bacteroidota</taxon>
        <taxon>Cytophagia</taxon>
        <taxon>Cytophagales</taxon>
        <taxon>Catalimonadaceae</taxon>
        <taxon>Catalinimonas</taxon>
    </lineage>
</organism>
<accession>A0A1G9SKH8</accession>
<keyword evidence="1" id="KW-0732">Signal</keyword>
<evidence type="ECO:0000256" key="1">
    <source>
        <dbReference type="SAM" id="SignalP"/>
    </source>
</evidence>
<feature type="signal peptide" evidence="1">
    <location>
        <begin position="1"/>
        <end position="20"/>
    </location>
</feature>
<gene>
    <name evidence="2" type="ORF">SAMN05421823_112195</name>
</gene>
<protein>
    <submittedName>
        <fullName evidence="2">Uncharacterized protein</fullName>
    </submittedName>
</protein>
<dbReference type="OrthoDB" id="672038at2"/>
<dbReference type="EMBL" id="FNFO01000012">
    <property type="protein sequence ID" value="SDM35921.1"/>
    <property type="molecule type" value="Genomic_DNA"/>
</dbReference>
<reference evidence="2 3" key="1">
    <citation type="submission" date="2016-10" db="EMBL/GenBank/DDBJ databases">
        <authorList>
            <person name="de Groot N.N."/>
        </authorList>
    </citation>
    <scope>NUCLEOTIDE SEQUENCE [LARGE SCALE GENOMIC DNA]</scope>
    <source>
        <strain evidence="2 3">DSM 25186</strain>
    </source>
</reference>
<keyword evidence="3" id="KW-1185">Reference proteome</keyword>
<evidence type="ECO:0000313" key="2">
    <source>
        <dbReference type="EMBL" id="SDM35921.1"/>
    </source>
</evidence>
<dbReference type="AlphaFoldDB" id="A0A1G9SKH8"/>
<evidence type="ECO:0000313" key="3">
    <source>
        <dbReference type="Proteomes" id="UP000198510"/>
    </source>
</evidence>